<evidence type="ECO:0000313" key="2">
    <source>
        <dbReference type="Proteomes" id="UP000599578"/>
    </source>
</evidence>
<gene>
    <name evidence="1" type="ORF">GCM10011348_41220</name>
</gene>
<dbReference type="Proteomes" id="UP000599578">
    <property type="component" value="Unassembled WGS sequence"/>
</dbReference>
<evidence type="ECO:0000313" key="1">
    <source>
        <dbReference type="EMBL" id="GGO87615.1"/>
    </source>
</evidence>
<comment type="caution">
    <text evidence="1">The sequence shown here is derived from an EMBL/GenBank/DDBJ whole genome shotgun (WGS) entry which is preliminary data.</text>
</comment>
<dbReference type="AlphaFoldDB" id="A0A917ZQB2"/>
<keyword evidence="2" id="KW-1185">Reference proteome</keyword>
<name>A0A917ZQB2_9GAMM</name>
<dbReference type="EMBL" id="BMLT01000013">
    <property type="protein sequence ID" value="GGO87615.1"/>
    <property type="molecule type" value="Genomic_DNA"/>
</dbReference>
<reference evidence="1 2" key="1">
    <citation type="journal article" date="2014" name="Int. J. Syst. Evol. Microbiol.">
        <title>Complete genome sequence of Corynebacterium casei LMG S-19264T (=DSM 44701T), isolated from a smear-ripened cheese.</title>
        <authorList>
            <consortium name="US DOE Joint Genome Institute (JGI-PGF)"/>
            <person name="Walter F."/>
            <person name="Albersmeier A."/>
            <person name="Kalinowski J."/>
            <person name="Ruckert C."/>
        </authorList>
    </citation>
    <scope>NUCLEOTIDE SEQUENCE [LARGE SCALE GENOMIC DNA]</scope>
    <source>
        <strain evidence="1 2">CGMCC 1.7286</strain>
    </source>
</reference>
<accession>A0A917ZQB2</accession>
<proteinExistence type="predicted"/>
<protein>
    <submittedName>
        <fullName evidence="1">Uncharacterized protein</fullName>
    </submittedName>
</protein>
<sequence length="336" mass="36806">MASEQQFREAAAADVCADAVTDGGFDRGFGRMLQHAGIPDALIQELSQDASEPGITALEQVLLGCWPVDDYQAAVSEPEAVVARTEQARSTFMDGAAQLNRELETLDIAGLIDIRVTVGGVQLDWSRFECCDLHFGQLWLAETRMLEWLADARERVEGLCRPARTWALAASVCEIERETGQTRATAVESGDLQAYTGLVFKWAWNLQGLNALEYGELAARGQNPLLLAIGGSRLRAGYGVPSQAFRTLGLSTRNATAEQLRAVARLLFDRGDLAPEQFSLLSHCDSLLRPSERLAAHDWVDRYGQLLADLWIRGDRGSWVESTLDLLKRAESGVAA</sequence>
<organism evidence="1 2">
    <name type="scientific">Marinobacterium nitratireducens</name>
    <dbReference type="NCBI Taxonomy" id="518897"/>
    <lineage>
        <taxon>Bacteria</taxon>
        <taxon>Pseudomonadati</taxon>
        <taxon>Pseudomonadota</taxon>
        <taxon>Gammaproteobacteria</taxon>
        <taxon>Oceanospirillales</taxon>
        <taxon>Oceanospirillaceae</taxon>
        <taxon>Marinobacterium</taxon>
    </lineage>
</organism>